<proteinExistence type="predicted"/>
<keyword evidence="1" id="KW-0539">Nucleus</keyword>
<evidence type="ECO:0000256" key="1">
    <source>
        <dbReference type="ARBA" id="ARBA00023242"/>
    </source>
</evidence>
<dbReference type="CDD" id="cd12148">
    <property type="entry name" value="fungal_TF_MHR"/>
    <property type="match status" value="1"/>
</dbReference>
<dbReference type="PANTHER" id="PTHR46910:SF38">
    <property type="entry name" value="ZN(2)-C6 FUNGAL-TYPE DOMAIN-CONTAINING PROTEIN"/>
    <property type="match status" value="1"/>
</dbReference>
<name>A0AAD7HXQ7_9AGAR</name>
<organism evidence="3 4">
    <name type="scientific">Mycena maculata</name>
    <dbReference type="NCBI Taxonomy" id="230809"/>
    <lineage>
        <taxon>Eukaryota</taxon>
        <taxon>Fungi</taxon>
        <taxon>Dikarya</taxon>
        <taxon>Basidiomycota</taxon>
        <taxon>Agaricomycotina</taxon>
        <taxon>Agaricomycetes</taxon>
        <taxon>Agaricomycetidae</taxon>
        <taxon>Agaricales</taxon>
        <taxon>Marasmiineae</taxon>
        <taxon>Mycenaceae</taxon>
        <taxon>Mycena</taxon>
    </lineage>
</organism>
<dbReference type="PANTHER" id="PTHR46910">
    <property type="entry name" value="TRANSCRIPTION FACTOR PDR1"/>
    <property type="match status" value="1"/>
</dbReference>
<evidence type="ECO:0000313" key="3">
    <source>
        <dbReference type="EMBL" id="KAJ7729665.1"/>
    </source>
</evidence>
<keyword evidence="4" id="KW-1185">Reference proteome</keyword>
<reference evidence="3" key="1">
    <citation type="submission" date="2023-03" db="EMBL/GenBank/DDBJ databases">
        <title>Massive genome expansion in bonnet fungi (Mycena s.s.) driven by repeated elements and novel gene families across ecological guilds.</title>
        <authorList>
            <consortium name="Lawrence Berkeley National Laboratory"/>
            <person name="Harder C.B."/>
            <person name="Miyauchi S."/>
            <person name="Viragh M."/>
            <person name="Kuo A."/>
            <person name="Thoen E."/>
            <person name="Andreopoulos B."/>
            <person name="Lu D."/>
            <person name="Skrede I."/>
            <person name="Drula E."/>
            <person name="Henrissat B."/>
            <person name="Morin E."/>
            <person name="Kohler A."/>
            <person name="Barry K."/>
            <person name="LaButti K."/>
            <person name="Morin E."/>
            <person name="Salamov A."/>
            <person name="Lipzen A."/>
            <person name="Mereny Z."/>
            <person name="Hegedus B."/>
            <person name="Baldrian P."/>
            <person name="Stursova M."/>
            <person name="Weitz H."/>
            <person name="Taylor A."/>
            <person name="Grigoriev I.V."/>
            <person name="Nagy L.G."/>
            <person name="Martin F."/>
            <person name="Kauserud H."/>
        </authorList>
    </citation>
    <scope>NUCLEOTIDE SEQUENCE</scope>
    <source>
        <strain evidence="3">CBHHK188m</strain>
    </source>
</reference>
<dbReference type="SMART" id="SM00906">
    <property type="entry name" value="Fungal_trans"/>
    <property type="match status" value="1"/>
</dbReference>
<dbReference type="EMBL" id="JARJLG010000196">
    <property type="protein sequence ID" value="KAJ7729665.1"/>
    <property type="molecule type" value="Genomic_DNA"/>
</dbReference>
<comment type="caution">
    <text evidence="3">The sequence shown here is derived from an EMBL/GenBank/DDBJ whole genome shotgun (WGS) entry which is preliminary data.</text>
</comment>
<feature type="non-terminal residue" evidence="3">
    <location>
        <position position="1"/>
    </location>
</feature>
<accession>A0AAD7HXQ7</accession>
<dbReference type="AlphaFoldDB" id="A0AAD7HXQ7"/>
<dbReference type="InterPro" id="IPR050987">
    <property type="entry name" value="AtrR-like"/>
</dbReference>
<dbReference type="GO" id="GO:0003677">
    <property type="term" value="F:DNA binding"/>
    <property type="evidence" value="ECO:0007669"/>
    <property type="project" value="InterPro"/>
</dbReference>
<dbReference type="Proteomes" id="UP001215280">
    <property type="component" value="Unassembled WGS sequence"/>
</dbReference>
<evidence type="ECO:0000313" key="4">
    <source>
        <dbReference type="Proteomes" id="UP001215280"/>
    </source>
</evidence>
<evidence type="ECO:0000259" key="2">
    <source>
        <dbReference type="SMART" id="SM00906"/>
    </source>
</evidence>
<protein>
    <submittedName>
        <fullName evidence="3">Fungal-specific transcription factor domain-containing protein</fullName>
    </submittedName>
</protein>
<feature type="domain" description="Xylanolytic transcriptional activator regulatory" evidence="2">
    <location>
        <begin position="119"/>
        <end position="190"/>
    </location>
</feature>
<dbReference type="GO" id="GO:0008270">
    <property type="term" value="F:zinc ion binding"/>
    <property type="evidence" value="ECO:0007669"/>
    <property type="project" value="InterPro"/>
</dbReference>
<gene>
    <name evidence="3" type="ORF">DFH07DRAFT_756641</name>
</gene>
<dbReference type="InterPro" id="IPR007219">
    <property type="entry name" value="XnlR_reg_dom"/>
</dbReference>
<dbReference type="GO" id="GO:0003700">
    <property type="term" value="F:DNA-binding transcription factor activity"/>
    <property type="evidence" value="ECO:0007669"/>
    <property type="project" value="InterPro"/>
</dbReference>
<sequence length="514" mass="57695">PHYVYPPSDLISSLLELYFTNIHPIIPVLHRPSFERSVADGLYLTDTKFGATLLAALAVASRYSNDPRVLIDGNKLSSGWKFVMQVQIVRSHFEVTIHEVQFYCLATLYWVGTSAPQVCSWAVGLGSRFLQHRGEHRRKREGYKSEHELWNRAFWSIFALDRMVCLFLGRPAAIHVEDYDVEPPLEVDDEYWEHGFTQPLGKPSMLSYFASILRLSEILGEALRRLYASKKLKTRMGWTGTEWEQGAVAELDSAMNDFFDSIPPHLRWDPNGPREGVFFDQSAILHGMYYHIQITIHRPFIHKQSPLAGPSLSICTTAARSALHVAAIWRMNRLQCLPFPWLQNSVFVSAVILLLNIFGSKRAGLPIDANRDLAQVGTALDILKFTETWCQPAGRLWELVQELQSLDGSLLGPPPNNGIRYGELGVMQPNRVLSDALPPTSMRSTGNFGPSQNSSRVNEVYAQSFDPGISIEQLLAETTTLDVSASTWTHSPAADGIPDDEIMSMWLAAPTDLT</sequence>
<dbReference type="Pfam" id="PF04082">
    <property type="entry name" value="Fungal_trans"/>
    <property type="match status" value="1"/>
</dbReference>
<dbReference type="GO" id="GO:0006351">
    <property type="term" value="P:DNA-templated transcription"/>
    <property type="evidence" value="ECO:0007669"/>
    <property type="project" value="InterPro"/>
</dbReference>